<evidence type="ECO:0000256" key="11">
    <source>
        <dbReference type="PROSITE-ProRule" id="PRU00339"/>
    </source>
</evidence>
<evidence type="ECO:0000256" key="4">
    <source>
        <dbReference type="ARBA" id="ARBA00022598"/>
    </source>
</evidence>
<dbReference type="PRINTS" id="PR01039">
    <property type="entry name" value="TRNASYNTHTRP"/>
</dbReference>
<evidence type="ECO:0000256" key="5">
    <source>
        <dbReference type="ARBA" id="ARBA00022741"/>
    </source>
</evidence>
<comment type="similarity">
    <text evidence="9">Belongs to the TTC4 family.</text>
</comment>
<protein>
    <recommendedName>
        <fullName evidence="3">tryptophan--tRNA ligase</fullName>
        <ecNumber evidence="3">6.1.1.2</ecNumber>
    </recommendedName>
    <alternativeName>
        <fullName evidence="10">Tryptophanyl-tRNA synthetase</fullName>
    </alternativeName>
</protein>
<dbReference type="SUPFAM" id="SSF48452">
    <property type="entry name" value="TPR-like"/>
    <property type="match status" value="1"/>
</dbReference>
<reference evidence="16" key="1">
    <citation type="submission" date="2017-01" db="EMBL/GenBank/DDBJ databases">
        <authorList>
            <person name="Wang Y."/>
            <person name="White M."/>
            <person name="Kvist S."/>
            <person name="Moncalvo J.-M."/>
        </authorList>
    </citation>
    <scope>NUCLEOTIDE SEQUENCE [LARGE SCALE GENOMIC DNA]</scope>
    <source>
        <strain evidence="16">ID-206-W2</strain>
    </source>
</reference>
<evidence type="ECO:0000256" key="7">
    <source>
        <dbReference type="ARBA" id="ARBA00022917"/>
    </source>
</evidence>
<keyword evidence="7" id="KW-0648">Protein biosynthesis</keyword>
<evidence type="ECO:0000313" key="16">
    <source>
        <dbReference type="Proteomes" id="UP000187429"/>
    </source>
</evidence>
<evidence type="ECO:0000256" key="6">
    <source>
        <dbReference type="ARBA" id="ARBA00022840"/>
    </source>
</evidence>
<keyword evidence="4 15" id="KW-0436">Ligase</keyword>
<dbReference type="Pfam" id="PF00579">
    <property type="entry name" value="tRNA-synt_1b"/>
    <property type="match status" value="2"/>
</dbReference>
<feature type="region of interest" description="Disordered" evidence="13">
    <location>
        <begin position="623"/>
        <end position="644"/>
    </location>
</feature>
<dbReference type="Gene3D" id="3.40.50.620">
    <property type="entry name" value="HUPs"/>
    <property type="match status" value="2"/>
</dbReference>
<feature type="coiled-coil region" evidence="12">
    <location>
        <begin position="563"/>
        <end position="598"/>
    </location>
</feature>
<dbReference type="GO" id="GO:0070183">
    <property type="term" value="P:mitochondrial tryptophanyl-tRNA aminoacylation"/>
    <property type="evidence" value="ECO:0007669"/>
    <property type="project" value="TreeGrafter"/>
</dbReference>
<dbReference type="CDD" id="cd21380">
    <property type="entry name" value="CTWD_Cns1"/>
    <property type="match status" value="1"/>
</dbReference>
<dbReference type="InterPro" id="IPR011990">
    <property type="entry name" value="TPR-like_helical_dom_sf"/>
</dbReference>
<dbReference type="PANTHER" id="PTHR43766:SF1">
    <property type="entry name" value="TRYPTOPHAN--TRNA LIGASE, MITOCHONDRIAL"/>
    <property type="match status" value="1"/>
</dbReference>
<dbReference type="EC" id="6.1.1.2" evidence="3"/>
<keyword evidence="11" id="KW-0802">TPR repeat</keyword>
<evidence type="ECO:0000256" key="2">
    <source>
        <dbReference type="ARBA" id="ARBA00005594"/>
    </source>
</evidence>
<organism evidence="15 16">
    <name type="scientific">Smittium culicis</name>
    <dbReference type="NCBI Taxonomy" id="133412"/>
    <lineage>
        <taxon>Eukaryota</taxon>
        <taxon>Fungi</taxon>
        <taxon>Fungi incertae sedis</taxon>
        <taxon>Zoopagomycota</taxon>
        <taxon>Kickxellomycotina</taxon>
        <taxon>Harpellomycetes</taxon>
        <taxon>Harpellales</taxon>
        <taxon>Legeriomycetaceae</taxon>
        <taxon>Smittium</taxon>
    </lineage>
</organism>
<dbReference type="InterPro" id="IPR001412">
    <property type="entry name" value="aa-tRNA-synth_I_CS"/>
</dbReference>
<dbReference type="NCBIfam" id="TIGR00233">
    <property type="entry name" value="trpS"/>
    <property type="match status" value="1"/>
</dbReference>
<dbReference type="InterPro" id="IPR044059">
    <property type="entry name" value="Csn1/TTC4_wheel"/>
</dbReference>
<dbReference type="SUPFAM" id="SSF52374">
    <property type="entry name" value="Nucleotidylyl transferase"/>
    <property type="match status" value="2"/>
</dbReference>
<name>A0A1R1YIU5_9FUNG</name>
<comment type="similarity">
    <text evidence="2">Belongs to the class-I aminoacyl-tRNA synthetase family.</text>
</comment>
<evidence type="ECO:0000256" key="3">
    <source>
        <dbReference type="ARBA" id="ARBA00013161"/>
    </source>
</evidence>
<dbReference type="SMART" id="SM00028">
    <property type="entry name" value="TPR"/>
    <property type="match status" value="3"/>
</dbReference>
<evidence type="ECO:0000256" key="8">
    <source>
        <dbReference type="ARBA" id="ARBA00023146"/>
    </source>
</evidence>
<comment type="subcellular location">
    <subcellularLocation>
        <location evidence="1">Mitochondrion</location>
    </subcellularLocation>
</comment>
<dbReference type="PANTHER" id="PTHR43766">
    <property type="entry name" value="TRYPTOPHAN--TRNA LIGASE, MITOCHONDRIAL"/>
    <property type="match status" value="1"/>
</dbReference>
<dbReference type="InterPro" id="IPR002306">
    <property type="entry name" value="Trp-tRNA-ligase"/>
</dbReference>
<evidence type="ECO:0000313" key="15">
    <source>
        <dbReference type="EMBL" id="OMJ26803.1"/>
    </source>
</evidence>
<keyword evidence="12" id="KW-0175">Coiled coil</keyword>
<dbReference type="InterPro" id="IPR019734">
    <property type="entry name" value="TPR_rpt"/>
</dbReference>
<proteinExistence type="inferred from homology"/>
<dbReference type="Proteomes" id="UP000187429">
    <property type="component" value="Unassembled WGS sequence"/>
</dbReference>
<dbReference type="InterPro" id="IPR050203">
    <property type="entry name" value="Trp-tRNA_synthetase"/>
</dbReference>
<feature type="repeat" description="TPR" evidence="11">
    <location>
        <begin position="530"/>
        <end position="563"/>
    </location>
</feature>
<dbReference type="CDD" id="cd00806">
    <property type="entry name" value="TrpRS_core"/>
    <property type="match status" value="1"/>
</dbReference>
<comment type="caution">
    <text evidence="15">The sequence shown here is derived from an EMBL/GenBank/DDBJ whole genome shotgun (WGS) entry which is preliminary data.</text>
</comment>
<evidence type="ECO:0000256" key="13">
    <source>
        <dbReference type="SAM" id="MobiDB-lite"/>
    </source>
</evidence>
<evidence type="ECO:0000256" key="10">
    <source>
        <dbReference type="ARBA" id="ARBA00030268"/>
    </source>
</evidence>
<dbReference type="PROSITE" id="PS50005">
    <property type="entry name" value="TPR"/>
    <property type="match status" value="1"/>
</dbReference>
<evidence type="ECO:0000259" key="14">
    <source>
        <dbReference type="Pfam" id="PF18972"/>
    </source>
</evidence>
<dbReference type="InterPro" id="IPR014729">
    <property type="entry name" value="Rossmann-like_a/b/a_fold"/>
</dbReference>
<dbReference type="Gene3D" id="1.10.240.10">
    <property type="entry name" value="Tyrosyl-Transfer RNA Synthetase"/>
    <property type="match status" value="1"/>
</dbReference>
<gene>
    <name evidence="15" type="ORF">AYI69_g3785</name>
</gene>
<dbReference type="OrthoDB" id="420195at2759"/>
<evidence type="ECO:0000256" key="1">
    <source>
        <dbReference type="ARBA" id="ARBA00004173"/>
    </source>
</evidence>
<dbReference type="InterPro" id="IPR002305">
    <property type="entry name" value="aa-tRNA-synth_Ic"/>
</dbReference>
<dbReference type="AlphaFoldDB" id="A0A1R1YIU5"/>
<dbReference type="GO" id="GO:0005759">
    <property type="term" value="C:mitochondrial matrix"/>
    <property type="evidence" value="ECO:0007669"/>
    <property type="project" value="TreeGrafter"/>
</dbReference>
<dbReference type="GO" id="GO:0005524">
    <property type="term" value="F:ATP binding"/>
    <property type="evidence" value="ECO:0007669"/>
    <property type="project" value="UniProtKB-KW"/>
</dbReference>
<sequence length="788" mass="87838">MLKSGLRIVSGIQPTGIPHLGNYLGSIANWVALQNSKKASINEQTTQKDSFKSKSSNLNEIGLSINNFTIKTPVLPNNCEINDLFFFIADLHAVTIPDNIVDLKASTLGLASILLACGIDPSTSHLFRQSAIPSHAELMWILSCITPIGSLNRMTQWKTKANISNSETESSQAETSNINPTDPGMSVDLGLYTYPVLQAADILIYGATHVPVGEDQAQHLELSRFLAKKFNSKFKKNLIKVPETLLTPTKRIMSLRDPTKKMSKSDKDKRSCILLTDDPKTISSKLSKATTDSIREIYYDPVNRPGVSSLLEIYSAFDANCYDPSHAAQTVFKGLNNQALKSATADLLISHLAPIQDNYSRIIKDKGYVLSALENGEEFARESSAKTLNKVSNMNTPVPVGPSRARPDWAMDPEKIDDELNKVPLFMRSAPEDISGEENVHLQAIQSLVYDGTPDEIGENFKEQGNDCFKMKKFADAVKFYSQGLEQELADMKLKESLLLNRAAANLQLANYRKVITDCSSALNINNTNVKALYRAGKALYEIDRMPECLDCCQKGLELDPNNSNIKQVFQQATDRINRIEKQRIERERLAKEKLEQMISIDNAIEARGLKLATSSKLATKYEKAGKSSGGDGASSKANKRARGKWENDTGKLVTLDKETGRLSWPCFFLYPEFKESDFIEKFDEADSVFDLVNTILEYPPPFDNQASPNYRPDNVDCYFTYLPEGKIENSDSDLLIKVNINTTLGKVLAHPKYSIVDGIVNLIILPKNGEFREEFLDTYRKKRQSSS</sequence>
<dbReference type="Pfam" id="PF18972">
    <property type="entry name" value="Wheel"/>
    <property type="match status" value="1"/>
</dbReference>
<keyword evidence="16" id="KW-1185">Reference proteome</keyword>
<dbReference type="FunFam" id="1.10.240.10:FF:000002">
    <property type="entry name" value="Tryptophan--tRNA ligase"/>
    <property type="match status" value="1"/>
</dbReference>
<dbReference type="GO" id="GO:0051879">
    <property type="term" value="F:Hsp90 protein binding"/>
    <property type="evidence" value="ECO:0007669"/>
    <property type="project" value="InterPro"/>
</dbReference>
<dbReference type="PROSITE" id="PS00178">
    <property type="entry name" value="AA_TRNA_LIGASE_I"/>
    <property type="match status" value="1"/>
</dbReference>
<keyword evidence="6" id="KW-0067">ATP-binding</keyword>
<dbReference type="GO" id="GO:0004830">
    <property type="term" value="F:tryptophan-tRNA ligase activity"/>
    <property type="evidence" value="ECO:0007669"/>
    <property type="project" value="UniProtKB-EC"/>
</dbReference>
<dbReference type="Gene3D" id="1.25.40.10">
    <property type="entry name" value="Tetratricopeptide repeat domain"/>
    <property type="match status" value="1"/>
</dbReference>
<evidence type="ECO:0000256" key="12">
    <source>
        <dbReference type="SAM" id="Coils"/>
    </source>
</evidence>
<evidence type="ECO:0000256" key="9">
    <source>
        <dbReference type="ARBA" id="ARBA00023602"/>
    </source>
</evidence>
<dbReference type="EMBL" id="LSSM01001349">
    <property type="protein sequence ID" value="OMJ26803.1"/>
    <property type="molecule type" value="Genomic_DNA"/>
</dbReference>
<keyword evidence="8" id="KW-0030">Aminoacyl-tRNA synthetase</keyword>
<feature type="domain" description="Cns1/TTC4 wheel" evidence="14">
    <location>
        <begin position="658"/>
        <end position="779"/>
    </location>
</feature>
<accession>A0A1R1YIU5</accession>
<keyword evidence="5" id="KW-0547">Nucleotide-binding</keyword>